<name>A0ACD3A741_9AGAR</name>
<keyword evidence="2" id="KW-1185">Reference proteome</keyword>
<evidence type="ECO:0000313" key="2">
    <source>
        <dbReference type="Proteomes" id="UP000308600"/>
    </source>
</evidence>
<organism evidence="1 2">
    <name type="scientific">Pluteus cervinus</name>
    <dbReference type="NCBI Taxonomy" id="181527"/>
    <lineage>
        <taxon>Eukaryota</taxon>
        <taxon>Fungi</taxon>
        <taxon>Dikarya</taxon>
        <taxon>Basidiomycota</taxon>
        <taxon>Agaricomycotina</taxon>
        <taxon>Agaricomycetes</taxon>
        <taxon>Agaricomycetidae</taxon>
        <taxon>Agaricales</taxon>
        <taxon>Pluteineae</taxon>
        <taxon>Pluteaceae</taxon>
        <taxon>Pluteus</taxon>
    </lineage>
</organism>
<gene>
    <name evidence="1" type="ORF">BDN72DRAFT_849639</name>
</gene>
<proteinExistence type="predicted"/>
<dbReference type="Proteomes" id="UP000308600">
    <property type="component" value="Unassembled WGS sequence"/>
</dbReference>
<evidence type="ECO:0000313" key="1">
    <source>
        <dbReference type="EMBL" id="TFK61456.1"/>
    </source>
</evidence>
<dbReference type="EMBL" id="ML208658">
    <property type="protein sequence ID" value="TFK61456.1"/>
    <property type="molecule type" value="Genomic_DNA"/>
</dbReference>
<protein>
    <submittedName>
        <fullName evidence="1">Uncharacterized protein</fullName>
    </submittedName>
</protein>
<accession>A0ACD3A741</accession>
<sequence length="251" mass="28219">METNHFDFVRQETPTWFVKYGDSDLLDEASTHSAPRISAVYGVFREGYYFFVMEKIDMPTLETSDIPETEAVQHVASAVRWPLDQMPLVPNTVFGRISARNTRVWHRFFKHHEAPVAFVSSEAISKYINKALSRRPGTRTPISLSNDLAIYHADIYKHNFLYDVSNVTTRPICVIDFQYIGVLPKPFQTFGFFNIGSSLAVGVGNYLGYQPSDITDALTAASGLLLRCAGIASLGLNELVPPSYSLELWLL</sequence>
<reference evidence="1 2" key="1">
    <citation type="journal article" date="2019" name="Nat. Ecol. Evol.">
        <title>Megaphylogeny resolves global patterns of mushroom evolution.</title>
        <authorList>
            <person name="Varga T."/>
            <person name="Krizsan K."/>
            <person name="Foldi C."/>
            <person name="Dima B."/>
            <person name="Sanchez-Garcia M."/>
            <person name="Sanchez-Ramirez S."/>
            <person name="Szollosi G.J."/>
            <person name="Szarkandi J.G."/>
            <person name="Papp V."/>
            <person name="Albert L."/>
            <person name="Andreopoulos W."/>
            <person name="Angelini C."/>
            <person name="Antonin V."/>
            <person name="Barry K.W."/>
            <person name="Bougher N.L."/>
            <person name="Buchanan P."/>
            <person name="Buyck B."/>
            <person name="Bense V."/>
            <person name="Catcheside P."/>
            <person name="Chovatia M."/>
            <person name="Cooper J."/>
            <person name="Damon W."/>
            <person name="Desjardin D."/>
            <person name="Finy P."/>
            <person name="Geml J."/>
            <person name="Haridas S."/>
            <person name="Hughes K."/>
            <person name="Justo A."/>
            <person name="Karasinski D."/>
            <person name="Kautmanova I."/>
            <person name="Kiss B."/>
            <person name="Kocsube S."/>
            <person name="Kotiranta H."/>
            <person name="LaButti K.M."/>
            <person name="Lechner B.E."/>
            <person name="Liimatainen K."/>
            <person name="Lipzen A."/>
            <person name="Lukacs Z."/>
            <person name="Mihaltcheva S."/>
            <person name="Morgado L.N."/>
            <person name="Niskanen T."/>
            <person name="Noordeloos M.E."/>
            <person name="Ohm R.A."/>
            <person name="Ortiz-Santana B."/>
            <person name="Ovrebo C."/>
            <person name="Racz N."/>
            <person name="Riley R."/>
            <person name="Savchenko A."/>
            <person name="Shiryaev A."/>
            <person name="Soop K."/>
            <person name="Spirin V."/>
            <person name="Szebenyi C."/>
            <person name="Tomsovsky M."/>
            <person name="Tulloss R.E."/>
            <person name="Uehling J."/>
            <person name="Grigoriev I.V."/>
            <person name="Vagvolgyi C."/>
            <person name="Papp T."/>
            <person name="Martin F.M."/>
            <person name="Miettinen O."/>
            <person name="Hibbett D.S."/>
            <person name="Nagy L.G."/>
        </authorList>
    </citation>
    <scope>NUCLEOTIDE SEQUENCE [LARGE SCALE GENOMIC DNA]</scope>
    <source>
        <strain evidence="1 2">NL-1719</strain>
    </source>
</reference>